<keyword evidence="1" id="KW-0732">Signal</keyword>
<dbReference type="AlphaFoldDB" id="A0A0W0WLQ7"/>
<gene>
    <name evidence="2" type="ORF">Lnau_2905</name>
</gene>
<dbReference type="STRING" id="45070.Lnau_2905"/>
<dbReference type="PATRIC" id="fig|45070.6.peg.3065"/>
<sequence length="147" mass="16414">MYKKLLGIMVFAFSLVLGQAVFADSEHCGEGVKKMVESLNLDDSQKAKIKPILEQLKSTIADKASQMGDLRKQISQQVQSASMDQSTVNGLVDQKTQLLGDIMKAKLAATNQIMNILNDQQKAQLHKKMQEAEEKWSEKFKSCHEEG</sequence>
<dbReference type="InterPro" id="IPR012899">
    <property type="entry name" value="LTXXQ"/>
</dbReference>
<accession>A0A0W0WLQ7</accession>
<feature type="chain" id="PRO_5006915627" evidence="1">
    <location>
        <begin position="24"/>
        <end position="147"/>
    </location>
</feature>
<name>A0A0W0WLQ7_9GAMM</name>
<evidence type="ECO:0000313" key="3">
    <source>
        <dbReference type="Proteomes" id="UP000054725"/>
    </source>
</evidence>
<dbReference type="Pfam" id="PF07813">
    <property type="entry name" value="LTXXQ"/>
    <property type="match status" value="1"/>
</dbReference>
<organism evidence="2 3">
    <name type="scientific">Legionella nautarum</name>
    <dbReference type="NCBI Taxonomy" id="45070"/>
    <lineage>
        <taxon>Bacteria</taxon>
        <taxon>Pseudomonadati</taxon>
        <taxon>Pseudomonadota</taxon>
        <taxon>Gammaproteobacteria</taxon>
        <taxon>Legionellales</taxon>
        <taxon>Legionellaceae</taxon>
        <taxon>Legionella</taxon>
    </lineage>
</organism>
<dbReference type="Gene3D" id="1.20.120.1490">
    <property type="match status" value="1"/>
</dbReference>
<dbReference type="RefSeq" id="WP_058505863.1">
    <property type="nucleotide sequence ID" value="NZ_CAAAIF010000003.1"/>
</dbReference>
<dbReference type="GO" id="GO:0042597">
    <property type="term" value="C:periplasmic space"/>
    <property type="evidence" value="ECO:0007669"/>
    <property type="project" value="InterPro"/>
</dbReference>
<reference evidence="2 3" key="1">
    <citation type="submission" date="2015-11" db="EMBL/GenBank/DDBJ databases">
        <title>Genomic analysis of 38 Legionella species identifies large and diverse effector repertoires.</title>
        <authorList>
            <person name="Burstein D."/>
            <person name="Amaro F."/>
            <person name="Zusman T."/>
            <person name="Lifshitz Z."/>
            <person name="Cohen O."/>
            <person name="Gilbert J.A."/>
            <person name="Pupko T."/>
            <person name="Shuman H.A."/>
            <person name="Segal G."/>
        </authorList>
    </citation>
    <scope>NUCLEOTIDE SEQUENCE [LARGE SCALE GENOMIC DNA]</scope>
    <source>
        <strain evidence="2 3">ATCC 49506</strain>
    </source>
</reference>
<dbReference type="EMBL" id="LNYO01000024">
    <property type="protein sequence ID" value="KTD33257.1"/>
    <property type="molecule type" value="Genomic_DNA"/>
</dbReference>
<dbReference type="OrthoDB" id="5652263at2"/>
<dbReference type="Proteomes" id="UP000054725">
    <property type="component" value="Unassembled WGS sequence"/>
</dbReference>
<evidence type="ECO:0000313" key="2">
    <source>
        <dbReference type="EMBL" id="KTD33257.1"/>
    </source>
</evidence>
<comment type="caution">
    <text evidence="2">The sequence shown here is derived from an EMBL/GenBank/DDBJ whole genome shotgun (WGS) entry which is preliminary data.</text>
</comment>
<feature type="signal peptide" evidence="1">
    <location>
        <begin position="1"/>
        <end position="23"/>
    </location>
</feature>
<protein>
    <submittedName>
        <fullName evidence="2">16 kD immunogenic protein</fullName>
    </submittedName>
</protein>
<evidence type="ECO:0000256" key="1">
    <source>
        <dbReference type="SAM" id="SignalP"/>
    </source>
</evidence>
<keyword evidence="3" id="KW-1185">Reference proteome</keyword>
<proteinExistence type="predicted"/>